<protein>
    <submittedName>
        <fullName evidence="1">Uncharacterized protein</fullName>
    </submittedName>
</protein>
<keyword evidence="2" id="KW-1185">Reference proteome</keyword>
<evidence type="ECO:0000313" key="1">
    <source>
        <dbReference type="EMBL" id="KPU42175.1"/>
    </source>
</evidence>
<dbReference type="AlphaFoldDB" id="A0A0P8W427"/>
<comment type="caution">
    <text evidence="1">The sequence shown here is derived from an EMBL/GenBank/DDBJ whole genome shotgun (WGS) entry which is preliminary data.</text>
</comment>
<dbReference type="STRING" id="36849.OXPF_39540"/>
<accession>A0A0P8W427</accession>
<name>A0A0P8W427_9CLOT</name>
<proteinExistence type="predicted"/>
<sequence>MDNKDNVYALIYAILTPEVVPIDKILRKFNLLPPQTRKPKTRTFTQGELANIRRLREQGIIYQDIANTYGVSLYCIWLKFNKRKGAN</sequence>
<evidence type="ECO:0000313" key="2">
    <source>
        <dbReference type="Proteomes" id="UP000050326"/>
    </source>
</evidence>
<organism evidence="1 2">
    <name type="scientific">Oxobacter pfennigii</name>
    <dbReference type="NCBI Taxonomy" id="36849"/>
    <lineage>
        <taxon>Bacteria</taxon>
        <taxon>Bacillati</taxon>
        <taxon>Bacillota</taxon>
        <taxon>Clostridia</taxon>
        <taxon>Eubacteriales</taxon>
        <taxon>Clostridiaceae</taxon>
        <taxon>Oxobacter</taxon>
    </lineage>
</organism>
<reference evidence="1 2" key="1">
    <citation type="submission" date="2015-09" db="EMBL/GenBank/DDBJ databases">
        <title>Genome sequence of Oxobacter pfennigii DSM 3222.</title>
        <authorList>
            <person name="Poehlein A."/>
            <person name="Bengelsdorf F.R."/>
            <person name="Schiel-Bengelsdorf B."/>
            <person name="Duerre P."/>
            <person name="Daniel R."/>
        </authorList>
    </citation>
    <scope>NUCLEOTIDE SEQUENCE [LARGE SCALE GENOMIC DNA]</scope>
    <source>
        <strain evidence="1 2">DSM 3222</strain>
    </source>
</reference>
<gene>
    <name evidence="1" type="ORF">OXPF_39540</name>
</gene>
<dbReference type="Proteomes" id="UP000050326">
    <property type="component" value="Unassembled WGS sequence"/>
</dbReference>
<dbReference type="EMBL" id="LKET01000068">
    <property type="protein sequence ID" value="KPU42175.1"/>
    <property type="molecule type" value="Genomic_DNA"/>
</dbReference>